<dbReference type="InterPro" id="IPR018062">
    <property type="entry name" value="HTH_AraC-typ_CS"/>
</dbReference>
<accession>A0A3E2VUW6</accession>
<evidence type="ECO:0000256" key="2">
    <source>
        <dbReference type="ARBA" id="ARBA00023125"/>
    </source>
</evidence>
<organism evidence="5 6">
    <name type="scientific">Clostridium innocuum</name>
    <dbReference type="NCBI Taxonomy" id="1522"/>
    <lineage>
        <taxon>Bacteria</taxon>
        <taxon>Bacillati</taxon>
        <taxon>Bacillota</taxon>
        <taxon>Clostridia</taxon>
        <taxon>Eubacteriales</taxon>
        <taxon>Clostridiaceae</taxon>
        <taxon>Clostridium</taxon>
    </lineage>
</organism>
<dbReference type="OrthoDB" id="9801123at2"/>
<dbReference type="PANTHER" id="PTHR47504">
    <property type="entry name" value="RIGHT ORIGIN-BINDING PROTEIN"/>
    <property type="match status" value="1"/>
</dbReference>
<dbReference type="PROSITE" id="PS01124">
    <property type="entry name" value="HTH_ARAC_FAMILY_2"/>
    <property type="match status" value="1"/>
</dbReference>
<feature type="domain" description="HTH araC/xylS-type" evidence="4">
    <location>
        <begin position="8"/>
        <end position="106"/>
    </location>
</feature>
<dbReference type="InterPro" id="IPR011256">
    <property type="entry name" value="Reg_factor_effector_dom_sf"/>
</dbReference>
<dbReference type="Pfam" id="PF12833">
    <property type="entry name" value="HTH_18"/>
    <property type="match status" value="1"/>
</dbReference>
<dbReference type="PROSITE" id="PS00041">
    <property type="entry name" value="HTH_ARAC_FAMILY_1"/>
    <property type="match status" value="1"/>
</dbReference>
<dbReference type="SMART" id="SM00342">
    <property type="entry name" value="HTH_ARAC"/>
    <property type="match status" value="1"/>
</dbReference>
<evidence type="ECO:0000313" key="5">
    <source>
        <dbReference type="EMBL" id="RGC14960.1"/>
    </source>
</evidence>
<evidence type="ECO:0000259" key="4">
    <source>
        <dbReference type="PROSITE" id="PS01124"/>
    </source>
</evidence>
<gene>
    <name evidence="5" type="ORF">DXA38_11715</name>
</gene>
<dbReference type="EMBL" id="QVEV01000016">
    <property type="protein sequence ID" value="RGC14960.1"/>
    <property type="molecule type" value="Genomic_DNA"/>
</dbReference>
<evidence type="ECO:0000256" key="3">
    <source>
        <dbReference type="ARBA" id="ARBA00023163"/>
    </source>
</evidence>
<keyword evidence="1" id="KW-0805">Transcription regulation</keyword>
<dbReference type="Gene3D" id="3.20.80.10">
    <property type="entry name" value="Regulatory factor, effector binding domain"/>
    <property type="match status" value="1"/>
</dbReference>
<dbReference type="GO" id="GO:0043565">
    <property type="term" value="F:sequence-specific DNA binding"/>
    <property type="evidence" value="ECO:0007669"/>
    <property type="project" value="InterPro"/>
</dbReference>
<dbReference type="SUPFAM" id="SSF46689">
    <property type="entry name" value="Homeodomain-like"/>
    <property type="match status" value="2"/>
</dbReference>
<dbReference type="Pfam" id="PF06445">
    <property type="entry name" value="GyrI-like"/>
    <property type="match status" value="1"/>
</dbReference>
<dbReference type="SMART" id="SM00871">
    <property type="entry name" value="AraC_E_bind"/>
    <property type="match status" value="1"/>
</dbReference>
<dbReference type="InterPro" id="IPR010499">
    <property type="entry name" value="AraC_E-bd"/>
</dbReference>
<comment type="caution">
    <text evidence="5">The sequence shown here is derived from an EMBL/GenBank/DDBJ whole genome shotgun (WGS) entry which is preliminary data.</text>
</comment>
<dbReference type="PRINTS" id="PR00032">
    <property type="entry name" value="HTHARAC"/>
</dbReference>
<sequence length="279" mass="31769">MELITGINRVMAYTEQNLKENLDSDKLAQLSGCSYADFQRVFSLLNHMSYLEYVKARRLSQAAVEIIHSRKRILDIALEYGYESADVFAAAFRRAFGCSPSQARKQQLQLQLFLPRTFAITVHGNTEMKYEIKRKAGMHLSGHSVISSQNENRSITFWSDVKADGTLQRMMQEAATAVSYGLCFGYDRYGDNRYMIAVEGELSAEYEAFELPAAEWMIFQNTGPVSIGLPALWKTIYAEVLPVSGYDRNENMPTVELYGEGSCEATDYHMEIWIPILRR</sequence>
<dbReference type="Proteomes" id="UP000260025">
    <property type="component" value="Unassembled WGS sequence"/>
</dbReference>
<dbReference type="SUPFAM" id="SSF55136">
    <property type="entry name" value="Probable bacterial effector-binding domain"/>
    <property type="match status" value="1"/>
</dbReference>
<evidence type="ECO:0000256" key="1">
    <source>
        <dbReference type="ARBA" id="ARBA00023015"/>
    </source>
</evidence>
<dbReference type="Gene3D" id="1.10.10.60">
    <property type="entry name" value="Homeodomain-like"/>
    <property type="match status" value="2"/>
</dbReference>
<dbReference type="GO" id="GO:0003700">
    <property type="term" value="F:DNA-binding transcription factor activity"/>
    <property type="evidence" value="ECO:0007669"/>
    <property type="project" value="InterPro"/>
</dbReference>
<dbReference type="InterPro" id="IPR020449">
    <property type="entry name" value="Tscrpt_reg_AraC-type_HTH"/>
</dbReference>
<dbReference type="InterPro" id="IPR018060">
    <property type="entry name" value="HTH_AraC"/>
</dbReference>
<dbReference type="InterPro" id="IPR029442">
    <property type="entry name" value="GyrI-like"/>
</dbReference>
<dbReference type="InterPro" id="IPR050959">
    <property type="entry name" value="MarA-like"/>
</dbReference>
<name>A0A3E2VUW6_CLOIN</name>
<proteinExistence type="predicted"/>
<dbReference type="PANTHER" id="PTHR47504:SF5">
    <property type="entry name" value="RIGHT ORIGIN-BINDING PROTEIN"/>
    <property type="match status" value="1"/>
</dbReference>
<protein>
    <submittedName>
        <fullName evidence="5">AraC family transcriptional regulator</fullName>
    </submittedName>
</protein>
<keyword evidence="3" id="KW-0804">Transcription</keyword>
<keyword evidence="2" id="KW-0238">DNA-binding</keyword>
<dbReference type="RefSeq" id="WP_117443323.1">
    <property type="nucleotide sequence ID" value="NZ_JAJFEN010000005.1"/>
</dbReference>
<reference evidence="5 6" key="1">
    <citation type="submission" date="2018-08" db="EMBL/GenBank/DDBJ databases">
        <title>A genome reference for cultivated species of the human gut microbiota.</title>
        <authorList>
            <person name="Zou Y."/>
            <person name="Xue W."/>
            <person name="Luo G."/>
        </authorList>
    </citation>
    <scope>NUCLEOTIDE SEQUENCE [LARGE SCALE GENOMIC DNA]</scope>
    <source>
        <strain evidence="5 6">OF01-2LB</strain>
    </source>
</reference>
<dbReference type="InterPro" id="IPR009057">
    <property type="entry name" value="Homeodomain-like_sf"/>
</dbReference>
<evidence type="ECO:0000313" key="6">
    <source>
        <dbReference type="Proteomes" id="UP000260025"/>
    </source>
</evidence>
<dbReference type="AlphaFoldDB" id="A0A3E2VUW6"/>